<dbReference type="InParanoid" id="G4N7E3"/>
<dbReference type="OrthoDB" id="2336871at2759"/>
<evidence type="ECO:0000313" key="3">
    <source>
        <dbReference type="Proteomes" id="UP000009058"/>
    </source>
</evidence>
<name>G4N7E3_PYRO7</name>
<reference key="2">
    <citation type="submission" date="2011-05" db="EMBL/GenBank/DDBJ databases">
        <title>The Genome Sequence of Magnaporthe oryzae 70-15.</title>
        <authorList>
            <consortium name="The Broad Institute Genome Sequencing Platform"/>
            <person name="Ma L.-J."/>
            <person name="Dead R."/>
            <person name="Young S.K."/>
            <person name="Zeng Q."/>
            <person name="Gargeya S."/>
            <person name="Fitzgerald M."/>
            <person name="Haas B."/>
            <person name="Abouelleil A."/>
            <person name="Alvarado L."/>
            <person name="Arachchi H.M."/>
            <person name="Berlin A."/>
            <person name="Brown A."/>
            <person name="Chapman S.B."/>
            <person name="Chen Z."/>
            <person name="Dunbar C."/>
            <person name="Freedman E."/>
            <person name="Gearin G."/>
            <person name="Gellesch M."/>
            <person name="Goldberg J."/>
            <person name="Griggs A."/>
            <person name="Gujja S."/>
            <person name="Heiman D."/>
            <person name="Howarth C."/>
            <person name="Larson L."/>
            <person name="Lui A."/>
            <person name="MacDonald P.J.P."/>
            <person name="Mehta T."/>
            <person name="Montmayeur A."/>
            <person name="Murphy C."/>
            <person name="Neiman D."/>
            <person name="Pearson M."/>
            <person name="Priest M."/>
            <person name="Roberts A."/>
            <person name="Saif S."/>
            <person name="Shea T."/>
            <person name="Shenoy N."/>
            <person name="Sisk P."/>
            <person name="Stolte C."/>
            <person name="Sykes S."/>
            <person name="Yandava C."/>
            <person name="Wortman J."/>
            <person name="Nusbaum C."/>
            <person name="Birren B."/>
        </authorList>
    </citation>
    <scope>NUCLEOTIDE SEQUENCE</scope>
    <source>
        <strain>70-15</strain>
    </source>
</reference>
<dbReference type="EMBL" id="CM001234">
    <property type="protein sequence ID" value="EHA50002.1"/>
    <property type="molecule type" value="Genomic_DNA"/>
</dbReference>
<feature type="compositionally biased region" description="Gly residues" evidence="1">
    <location>
        <begin position="339"/>
        <end position="388"/>
    </location>
</feature>
<dbReference type="VEuPathDB" id="FungiDB:MGG_03588"/>
<reference evidence="2 3" key="1">
    <citation type="journal article" date="2005" name="Nature">
        <title>The genome sequence of the rice blast fungus Magnaporthe grisea.</title>
        <authorList>
            <person name="Dean R.A."/>
            <person name="Talbot N.J."/>
            <person name="Ebbole D.J."/>
            <person name="Farman M.L."/>
            <person name="Mitchell T.K."/>
            <person name="Orbach M.J."/>
            <person name="Thon M."/>
            <person name="Kulkarni R."/>
            <person name="Xu J.R."/>
            <person name="Pan H."/>
            <person name="Read N.D."/>
            <person name="Lee Y.H."/>
            <person name="Carbone I."/>
            <person name="Brown D."/>
            <person name="Oh Y.Y."/>
            <person name="Donofrio N."/>
            <person name="Jeong J.S."/>
            <person name="Soanes D.M."/>
            <person name="Djonovic S."/>
            <person name="Kolomiets E."/>
            <person name="Rehmeyer C."/>
            <person name="Li W."/>
            <person name="Harding M."/>
            <person name="Kim S."/>
            <person name="Lebrun M.H."/>
            <person name="Bohnert H."/>
            <person name="Coughlan S."/>
            <person name="Butler J."/>
            <person name="Calvo S."/>
            <person name="Ma L.J."/>
            <person name="Nicol R."/>
            <person name="Purcell S."/>
            <person name="Nusbaum C."/>
            <person name="Galagan J.E."/>
            <person name="Birren B.W."/>
        </authorList>
    </citation>
    <scope>NUCLEOTIDE SEQUENCE [LARGE SCALE GENOMIC DNA]</scope>
    <source>
        <strain evidence="3">70-15 / ATCC MYA-4617 / FGSC 8958</strain>
    </source>
</reference>
<dbReference type="RefSeq" id="XP_003716321.1">
    <property type="nucleotide sequence ID" value="XM_003716273.1"/>
</dbReference>
<dbReference type="STRING" id="242507.G4N7E3"/>
<feature type="compositionally biased region" description="Low complexity" evidence="1">
    <location>
        <begin position="79"/>
        <end position="94"/>
    </location>
</feature>
<organism evidence="2 3">
    <name type="scientific">Pyricularia oryzae (strain 70-15 / ATCC MYA-4617 / FGSC 8958)</name>
    <name type="common">Rice blast fungus</name>
    <name type="synonym">Magnaporthe oryzae</name>
    <dbReference type="NCBI Taxonomy" id="242507"/>
    <lineage>
        <taxon>Eukaryota</taxon>
        <taxon>Fungi</taxon>
        <taxon>Dikarya</taxon>
        <taxon>Ascomycota</taxon>
        <taxon>Pezizomycotina</taxon>
        <taxon>Sordariomycetes</taxon>
        <taxon>Sordariomycetidae</taxon>
        <taxon>Magnaporthales</taxon>
        <taxon>Pyriculariaceae</taxon>
        <taxon>Pyricularia</taxon>
    </lineage>
</organism>
<protein>
    <recommendedName>
        <fullName evidence="4">Ribosomal protein s17</fullName>
    </recommendedName>
</protein>
<dbReference type="GeneID" id="2677004"/>
<dbReference type="AlphaFoldDB" id="G4N7E3"/>
<evidence type="ECO:0000313" key="2">
    <source>
        <dbReference type="EMBL" id="EHA50002.1"/>
    </source>
</evidence>
<dbReference type="HOGENOM" id="CLU_029378_0_1_1"/>
<dbReference type="OMA" id="FTIQIQV"/>
<feature type="region of interest" description="Disordered" evidence="1">
    <location>
        <begin position="305"/>
        <end position="418"/>
    </location>
</feature>
<evidence type="ECO:0008006" key="4">
    <source>
        <dbReference type="Google" id="ProtNLM"/>
    </source>
</evidence>
<sequence>MDVTVGFSIYFHRPPTQEACFTFTSSQGQPLTATAERITNFGSFIHSLSRVSYWGRMVSRKVLSAVALFSTLALAQNNNNNNNGQNNNNNNNGGDATQLAPNAVQSGSFFDGSDAIGANDAQAQSDVSQNNFINFCAGQTLTNGLQLVDGSCNGIPMGQIPSKQNMVASVIINPKMGDNIPEGQDFQIQVQTINLQAGSFTNAVATYYTAPQKLNGQGQIIGHTHVTVQDLGNSLNPTQPPDPTQFAFFKGIDDAGNGQGLLAATVEGGLPAGNYRVCTLTSGSNHQPVIMPVAQRGSQDDCQKFTVTANGQGNNNGQNNNGQNNNGQNNNGQNNNGQNNGGQNNGGQNNGGQNNGGQNNGGQNNGGQNNGGQNNGGQNNGGNFGGNFGKNNFRNRRQRNRRQDVSENVPRAFRNFMA</sequence>
<proteinExistence type="predicted"/>
<dbReference type="PANTHER" id="PTHR34587:SF2">
    <property type="entry name" value="G-PROTEIN COUPLED RECEPTORS FAMILY 1 PROFILE DOMAIN-CONTAINING PROTEIN"/>
    <property type="match status" value="1"/>
</dbReference>
<feature type="compositionally biased region" description="Low complexity" evidence="1">
    <location>
        <begin position="310"/>
        <end position="338"/>
    </location>
</feature>
<keyword evidence="3" id="KW-1185">Reference proteome</keyword>
<feature type="region of interest" description="Disordered" evidence="1">
    <location>
        <begin position="79"/>
        <end position="100"/>
    </location>
</feature>
<accession>G4N7E3</accession>
<evidence type="ECO:0000256" key="1">
    <source>
        <dbReference type="SAM" id="MobiDB-lite"/>
    </source>
</evidence>
<dbReference type="PANTHER" id="PTHR34587">
    <property type="entry name" value="VWFA DOMAIN-CONTAINING PROTEIN"/>
    <property type="match status" value="1"/>
</dbReference>
<gene>
    <name evidence="2" type="ORF">MGG_03588</name>
</gene>
<dbReference type="InterPro" id="IPR053216">
    <property type="entry name" value="Appressorial_penetr-assoc"/>
</dbReference>
<dbReference type="Proteomes" id="UP000009058">
    <property type="component" value="Chromosome 4"/>
</dbReference>
<dbReference type="eggNOG" id="ENOG502S1YD">
    <property type="taxonomic scope" value="Eukaryota"/>
</dbReference>
<dbReference type="KEGG" id="mgr:MGG_03588"/>